<keyword evidence="6" id="KW-0346">Stress response</keyword>
<dbReference type="Gene3D" id="3.30.920.30">
    <property type="entry name" value="Hypothetical protein"/>
    <property type="match status" value="1"/>
</dbReference>
<evidence type="ECO:0000256" key="3">
    <source>
        <dbReference type="ARBA" id="ARBA00022759"/>
    </source>
</evidence>
<dbReference type="AlphaFoldDB" id="A0A8T4L2Q4"/>
<comment type="caution">
    <text evidence="8">The sequence shown here is derived from an EMBL/GenBank/DDBJ whole genome shotgun (WGS) entry which is preliminary data.</text>
</comment>
<feature type="region of interest" description="Disordered" evidence="7">
    <location>
        <begin position="28"/>
        <end position="47"/>
    </location>
</feature>
<evidence type="ECO:0000256" key="1">
    <source>
        <dbReference type="ARBA" id="ARBA00022649"/>
    </source>
</evidence>
<evidence type="ECO:0000256" key="5">
    <source>
        <dbReference type="ARBA" id="ARBA00022884"/>
    </source>
</evidence>
<proteinExistence type="predicted"/>
<accession>A0A8T4L2Q4</accession>
<dbReference type="Pfam" id="PF07927">
    <property type="entry name" value="HicA_toxin"/>
    <property type="match status" value="1"/>
</dbReference>
<keyword evidence="3" id="KW-0255">Endonuclease</keyword>
<evidence type="ECO:0000313" key="8">
    <source>
        <dbReference type="EMBL" id="MBS3061608.1"/>
    </source>
</evidence>
<keyword evidence="2" id="KW-0540">Nuclease</keyword>
<dbReference type="InterPro" id="IPR038570">
    <property type="entry name" value="HicA_sf"/>
</dbReference>
<dbReference type="GO" id="GO:0003729">
    <property type="term" value="F:mRNA binding"/>
    <property type="evidence" value="ECO:0007669"/>
    <property type="project" value="InterPro"/>
</dbReference>
<evidence type="ECO:0000256" key="6">
    <source>
        <dbReference type="ARBA" id="ARBA00023016"/>
    </source>
</evidence>
<gene>
    <name evidence="8" type="ORF">J4215_03430</name>
</gene>
<protein>
    <submittedName>
        <fullName evidence="8">Type II toxin-antitoxin system HicA family toxin</fullName>
    </submittedName>
</protein>
<name>A0A8T4L2Q4_9ARCH</name>
<dbReference type="InterPro" id="IPR012933">
    <property type="entry name" value="HicA_mRNA_interferase"/>
</dbReference>
<evidence type="ECO:0000256" key="2">
    <source>
        <dbReference type="ARBA" id="ARBA00022722"/>
    </source>
</evidence>
<keyword evidence="4" id="KW-0378">Hydrolase</keyword>
<dbReference type="GO" id="GO:0016787">
    <property type="term" value="F:hydrolase activity"/>
    <property type="evidence" value="ECO:0007669"/>
    <property type="project" value="UniProtKB-KW"/>
</dbReference>
<dbReference type="Proteomes" id="UP000675968">
    <property type="component" value="Unassembled WGS sequence"/>
</dbReference>
<dbReference type="PANTHER" id="PTHR34873:SF3">
    <property type="entry name" value="ADDICTION MODULE TOXIN, HICA FAMILY"/>
    <property type="match status" value="1"/>
</dbReference>
<dbReference type="EMBL" id="JAGVWC010000010">
    <property type="protein sequence ID" value="MBS3061608.1"/>
    <property type="molecule type" value="Genomic_DNA"/>
</dbReference>
<reference evidence="8" key="1">
    <citation type="submission" date="2021-03" db="EMBL/GenBank/DDBJ databases">
        <authorList>
            <person name="Jaffe A."/>
        </authorList>
    </citation>
    <scope>NUCLEOTIDE SEQUENCE</scope>
    <source>
        <strain evidence="8">RIFCSPLOWO2_01_FULL_AR10_48_17</strain>
    </source>
</reference>
<evidence type="ECO:0000256" key="7">
    <source>
        <dbReference type="SAM" id="MobiDB-lite"/>
    </source>
</evidence>
<keyword evidence="1" id="KW-1277">Toxin-antitoxin system</keyword>
<dbReference type="SUPFAM" id="SSF54786">
    <property type="entry name" value="YcfA/nrd intein domain"/>
    <property type="match status" value="1"/>
</dbReference>
<sequence>MTQTLSPRDLFRALKKLGFVETRSRGSHYRFEHPDGRKTSVPVHGNEPIGPHLLTKIIKEDLRMNKDEFFRLLE</sequence>
<reference evidence="8" key="2">
    <citation type="submission" date="2021-05" db="EMBL/GenBank/DDBJ databases">
        <title>Protein family content uncovers lineage relationships and bacterial pathway maintenance mechanisms in DPANN archaea.</title>
        <authorList>
            <person name="Castelle C.J."/>
            <person name="Meheust R."/>
            <person name="Jaffe A.L."/>
            <person name="Seitz K."/>
            <person name="Gong X."/>
            <person name="Baker B.J."/>
            <person name="Banfield J.F."/>
        </authorList>
    </citation>
    <scope>NUCLEOTIDE SEQUENCE</scope>
    <source>
        <strain evidence="8">RIFCSPLOWO2_01_FULL_AR10_48_17</strain>
    </source>
</reference>
<dbReference type="GO" id="GO:0004519">
    <property type="term" value="F:endonuclease activity"/>
    <property type="evidence" value="ECO:0007669"/>
    <property type="project" value="UniProtKB-KW"/>
</dbReference>
<feature type="compositionally biased region" description="Basic and acidic residues" evidence="7">
    <location>
        <begin position="29"/>
        <end position="38"/>
    </location>
</feature>
<evidence type="ECO:0000313" key="9">
    <source>
        <dbReference type="Proteomes" id="UP000675968"/>
    </source>
</evidence>
<dbReference type="PANTHER" id="PTHR34873">
    <property type="entry name" value="SSR1766 PROTEIN"/>
    <property type="match status" value="1"/>
</dbReference>
<keyword evidence="5" id="KW-0694">RNA-binding</keyword>
<organism evidence="8 9">
    <name type="scientific">Candidatus Iainarchaeum sp</name>
    <dbReference type="NCBI Taxonomy" id="3101447"/>
    <lineage>
        <taxon>Archaea</taxon>
        <taxon>Candidatus Iainarchaeota</taxon>
        <taxon>Candidatus Iainarchaeia</taxon>
        <taxon>Candidatus Iainarchaeales</taxon>
        <taxon>Candidatus Iainarchaeaceae</taxon>
        <taxon>Candidatus Iainarchaeum</taxon>
    </lineage>
</organism>
<evidence type="ECO:0000256" key="4">
    <source>
        <dbReference type="ARBA" id="ARBA00022801"/>
    </source>
</evidence>